<feature type="region of interest" description="Disordered" evidence="1">
    <location>
        <begin position="44"/>
        <end position="68"/>
    </location>
</feature>
<comment type="caution">
    <text evidence="2">The sequence shown here is derived from an EMBL/GenBank/DDBJ whole genome shotgun (WGS) entry which is preliminary data.</text>
</comment>
<accession>A0AAD8JZ91</accession>
<evidence type="ECO:0000256" key="1">
    <source>
        <dbReference type="SAM" id="MobiDB-lite"/>
    </source>
</evidence>
<proteinExistence type="predicted"/>
<keyword evidence="3" id="KW-1185">Reference proteome</keyword>
<dbReference type="Proteomes" id="UP001229421">
    <property type="component" value="Unassembled WGS sequence"/>
</dbReference>
<dbReference type="AlphaFoldDB" id="A0AAD8JZ91"/>
<organism evidence="2 3">
    <name type="scientific">Tagetes erecta</name>
    <name type="common">African marigold</name>
    <dbReference type="NCBI Taxonomy" id="13708"/>
    <lineage>
        <taxon>Eukaryota</taxon>
        <taxon>Viridiplantae</taxon>
        <taxon>Streptophyta</taxon>
        <taxon>Embryophyta</taxon>
        <taxon>Tracheophyta</taxon>
        <taxon>Spermatophyta</taxon>
        <taxon>Magnoliopsida</taxon>
        <taxon>eudicotyledons</taxon>
        <taxon>Gunneridae</taxon>
        <taxon>Pentapetalae</taxon>
        <taxon>asterids</taxon>
        <taxon>campanulids</taxon>
        <taxon>Asterales</taxon>
        <taxon>Asteraceae</taxon>
        <taxon>Asteroideae</taxon>
        <taxon>Heliantheae alliance</taxon>
        <taxon>Tageteae</taxon>
        <taxon>Tagetes</taxon>
    </lineage>
</organism>
<gene>
    <name evidence="2" type="ORF">QVD17_34221</name>
</gene>
<sequence>MEVEIEMVYVVGELKIDHEKVHGRRGYCELNKIVIVINKGDDVVDDDDVDDEDEGFDGGNCEGTRPDS</sequence>
<dbReference type="EMBL" id="JAUHHV010000009">
    <property type="protein sequence ID" value="KAK1412738.1"/>
    <property type="molecule type" value="Genomic_DNA"/>
</dbReference>
<reference evidence="2" key="1">
    <citation type="journal article" date="2023" name="bioRxiv">
        <title>Improved chromosome-level genome assembly for marigold (Tagetes erecta).</title>
        <authorList>
            <person name="Jiang F."/>
            <person name="Yuan L."/>
            <person name="Wang S."/>
            <person name="Wang H."/>
            <person name="Xu D."/>
            <person name="Wang A."/>
            <person name="Fan W."/>
        </authorList>
    </citation>
    <scope>NUCLEOTIDE SEQUENCE</scope>
    <source>
        <strain evidence="2">WSJ</strain>
        <tissue evidence="2">Leaf</tissue>
    </source>
</reference>
<name>A0AAD8JZ91_TARER</name>
<protein>
    <submittedName>
        <fullName evidence="2">Uncharacterized protein</fullName>
    </submittedName>
</protein>
<feature type="compositionally biased region" description="Acidic residues" evidence="1">
    <location>
        <begin position="44"/>
        <end position="56"/>
    </location>
</feature>
<evidence type="ECO:0000313" key="2">
    <source>
        <dbReference type="EMBL" id="KAK1412738.1"/>
    </source>
</evidence>
<evidence type="ECO:0000313" key="3">
    <source>
        <dbReference type="Proteomes" id="UP001229421"/>
    </source>
</evidence>